<dbReference type="RefSeq" id="WP_168438238.1">
    <property type="nucleotide sequence ID" value="NZ_JAAXOU010000050.1"/>
</dbReference>
<dbReference type="Proteomes" id="UP000570003">
    <property type="component" value="Unassembled WGS sequence"/>
</dbReference>
<protein>
    <submittedName>
        <fullName evidence="1">M20 family metallo-hydrolase</fullName>
    </submittedName>
</protein>
<reference evidence="1 2" key="1">
    <citation type="submission" date="2020-04" db="EMBL/GenBank/DDBJ databases">
        <title>MicrobeNet Type strains.</title>
        <authorList>
            <person name="Nicholson A.C."/>
        </authorList>
    </citation>
    <scope>NUCLEOTIDE SEQUENCE [LARGE SCALE GENOMIC DNA]</scope>
    <source>
        <strain evidence="1 2">DSM 40738</strain>
    </source>
</reference>
<dbReference type="AlphaFoldDB" id="A0AA44ICT5"/>
<organism evidence="1 2">
    <name type="scientific">Streptomyces somaliensis (strain ATCC 33201 / DSM 40738 / JCM 12659 / KCTC 9044 / NCTC 11332 / NRRL B-12077 / IP 733)</name>
    <dbReference type="NCBI Taxonomy" id="1134445"/>
    <lineage>
        <taxon>Bacteria</taxon>
        <taxon>Bacillati</taxon>
        <taxon>Actinomycetota</taxon>
        <taxon>Actinomycetes</taxon>
        <taxon>Kitasatosporales</taxon>
        <taxon>Streptomycetaceae</taxon>
        <taxon>Streptomyces</taxon>
    </lineage>
</organism>
<evidence type="ECO:0000313" key="1">
    <source>
        <dbReference type="EMBL" id="NKY14004.1"/>
    </source>
</evidence>
<comment type="caution">
    <text evidence="1">The sequence shown here is derived from an EMBL/GenBank/DDBJ whole genome shotgun (WGS) entry which is preliminary data.</text>
</comment>
<evidence type="ECO:0000313" key="2">
    <source>
        <dbReference type="Proteomes" id="UP000570003"/>
    </source>
</evidence>
<keyword evidence="2" id="KW-1185">Reference proteome</keyword>
<sequence length="113" mass="12853">MVVMPEGSRIGRATKGQLAGCVVLLEPYAEGAWLLYWTDPRIAEAERELGKDVGDRLIPTEEDLPDVLDEELAVVWANADEAERLNREFFSREEPLSRPLLQRLFRRGRRSGS</sequence>
<proteinExistence type="predicted"/>
<gene>
    <name evidence="1" type="ORF">HGA06_07470</name>
</gene>
<dbReference type="EMBL" id="JAAXOU010000050">
    <property type="protein sequence ID" value="NKY14004.1"/>
    <property type="molecule type" value="Genomic_DNA"/>
</dbReference>
<name>A0AA44ICT5_STRE0</name>
<accession>A0AA44ICT5</accession>